<evidence type="ECO:0000259" key="8">
    <source>
        <dbReference type="PROSITE" id="PS51194"/>
    </source>
</evidence>
<dbReference type="Pfam" id="PF04408">
    <property type="entry name" value="WHD_HA2"/>
    <property type="match status" value="1"/>
</dbReference>
<feature type="domain" description="Helicase C-terminal" evidence="8">
    <location>
        <begin position="266"/>
        <end position="433"/>
    </location>
</feature>
<dbReference type="KEGG" id="nba:CUN60_06140"/>
<dbReference type="GO" id="GO:0016787">
    <property type="term" value="F:hydrolase activity"/>
    <property type="evidence" value="ECO:0007669"/>
    <property type="project" value="UniProtKB-KW"/>
</dbReference>
<dbReference type="CDD" id="cd18791">
    <property type="entry name" value="SF2_C_RHA"/>
    <property type="match status" value="1"/>
</dbReference>
<organism evidence="9 10">
    <name type="scientific">Aquella oligotrophica</name>
    <dbReference type="NCBI Taxonomy" id="2067065"/>
    <lineage>
        <taxon>Bacteria</taxon>
        <taxon>Pseudomonadati</taxon>
        <taxon>Pseudomonadota</taxon>
        <taxon>Betaproteobacteria</taxon>
        <taxon>Neisseriales</taxon>
        <taxon>Neisseriaceae</taxon>
        <taxon>Aquella</taxon>
    </lineage>
</organism>
<evidence type="ECO:0000256" key="5">
    <source>
        <dbReference type="ARBA" id="ARBA00022806"/>
    </source>
</evidence>
<protein>
    <recommendedName>
        <fullName evidence="2">RNA helicase</fullName>
        <ecNumber evidence="2">3.6.4.13</ecNumber>
    </recommendedName>
</protein>
<dbReference type="InterPro" id="IPR010222">
    <property type="entry name" value="RNA_helicase_HrpA"/>
</dbReference>
<evidence type="ECO:0000256" key="2">
    <source>
        <dbReference type="ARBA" id="ARBA00012552"/>
    </source>
</evidence>
<dbReference type="GO" id="GO:0005524">
    <property type="term" value="F:ATP binding"/>
    <property type="evidence" value="ECO:0007669"/>
    <property type="project" value="UniProtKB-KW"/>
</dbReference>
<dbReference type="InterPro" id="IPR002464">
    <property type="entry name" value="DNA/RNA_helicase_DEAH_CS"/>
</dbReference>
<dbReference type="Pfam" id="PF11898">
    <property type="entry name" value="DUF3418"/>
    <property type="match status" value="1"/>
</dbReference>
<dbReference type="PROSITE" id="PS00690">
    <property type="entry name" value="DEAH_ATP_HELICASE"/>
    <property type="match status" value="1"/>
</dbReference>
<dbReference type="InterPro" id="IPR007502">
    <property type="entry name" value="Helicase-assoc_dom"/>
</dbReference>
<sequence length="1278" mass="146799">MNSEVIDKLHNTDSPYKNYWLNQLKKHEHNSQRQEKLLAIINHELEAIDKRKASIASIKINYPNELPVSQAVEEIKAAISQNQITIVCGETGSGKTTQLPKILLELGYGINGLIGHTQPRRIAAKSLTSRINYELGLASQENALVACKMRFHDRTTQSTAIKLMTDGILLQEIQNDRLLLQYSALIIDEVHERSLNIDFILGYLKKLVFKRPDLKIIVTSATLETDKLVKFFNNAPLINVSGKTYPVDIIYQPLGEGEENEGLNQGIYQAISAALSIERGHGLVFLPGEREIKECLNYLRKTELRNYELLALFARQNNEAQAQIFNDTGRIKIILATNIAETSLTIPGIKFVIDSGLAKVKRYSIRNRVEQLQIEMASQASSNQRAGRVGRVSHGLCVRLFSESEFKLRKQFTEPELLRSNLANVILRMLALNIGDPHEFEFLDQPEQKAFNDGYRTLFQVQAIDENNQITPLGRKLAQIPTDVQLARILVAAAEDYASLNEALIIVAFLAIQDPRETPLEHQQLARERHQLWADKNSAFIQILNIWRWYHNELEHKKSNRKLQEACHKQFISLVRLREWHELHRQLKEIMIGLGYKLNANEAAYRELHSAILHGFITNIGQKDLVDNHYLGTNSKKFYIHPGELSDSAKWMVAGSLVETSRLYARNCAQIEPQWLNRIASHLYKYTYSSQRWDKKRGEVVATKSSMLYGLLIDSTKVSYGLINPSESREIFIKEGLVPAELNKKYSFITHNQNVINELEKLEDKLRTYFMLIDDELFSFYIEKLPVEIIDQVTLDNYIAANGDNSLRLDKNEFIARINKDGEKLELFPDYMLNNGQKIKLNYIFDHENPEDGVIANIDLSQLEQIEDKQFEWLVPGIIRDKVSFLIKSLPKTVRLAFNPLNESITEFLAGSDTNDSLINQLINYAQTKKIELDYQNLAKIAFPHHLCCHFRIFDNKKLIKSGDDLSLIRTELNPVLDKLVVKQSAGVQINNLSGFIPEFANLGNKIELGKINGYYSLIVEKDGSITYGVVSKVEQARLSTRRGFINLVKLQLKDQLKYLQSRKLPDFMKISLTFSPFYTKDKLSETIANYIVNQAISDALADELPKTEAVYNQLISNSRQNISKLTLELNNALSKTAAFYQQVKQQIENHPLAEEIEIQLDDLFYDNFLNYTKWQHLVNFPRYLQAIITRIDRYTKSATRDTINANEISSIYDKWYNYVDKLESMHKVVKSELYDFRYKIEELRISLFAEGLKTLYPVSAKRLLGELEQLYLEHLTA</sequence>
<dbReference type="Pfam" id="PF07717">
    <property type="entry name" value="OB_NTP_bind"/>
    <property type="match status" value="1"/>
</dbReference>
<keyword evidence="5 9" id="KW-0347">Helicase</keyword>
<comment type="similarity">
    <text evidence="1">Belongs to the DEAD box helicase family. DEAH subfamily.</text>
</comment>
<dbReference type="RefSeq" id="WP_102951189.1">
    <property type="nucleotide sequence ID" value="NZ_CP024847.1"/>
</dbReference>
<dbReference type="PROSITE" id="PS51192">
    <property type="entry name" value="HELICASE_ATP_BIND_1"/>
    <property type="match status" value="1"/>
</dbReference>
<keyword evidence="6" id="KW-0067">ATP-binding</keyword>
<reference evidence="10" key="1">
    <citation type="submission" date="2017-11" db="EMBL/GenBank/DDBJ databases">
        <authorList>
            <person name="Chan K.G."/>
            <person name="Lee L.S."/>
        </authorList>
    </citation>
    <scope>NUCLEOTIDE SEQUENCE [LARGE SCALE GENOMIC DNA]</scope>
    <source>
        <strain evidence="10">DSM 100970</strain>
    </source>
</reference>
<dbReference type="SMART" id="SM00487">
    <property type="entry name" value="DEXDc"/>
    <property type="match status" value="1"/>
</dbReference>
<dbReference type="NCBIfam" id="TIGR01967">
    <property type="entry name" value="DEAH_box_HrpA"/>
    <property type="match status" value="1"/>
</dbReference>
<dbReference type="AlphaFoldDB" id="A0A2I7N5Z1"/>
<dbReference type="Gene3D" id="1.20.120.1080">
    <property type="match status" value="1"/>
</dbReference>
<proteinExistence type="inferred from homology"/>
<keyword evidence="4" id="KW-0378">Hydrolase</keyword>
<evidence type="ECO:0000256" key="4">
    <source>
        <dbReference type="ARBA" id="ARBA00022801"/>
    </source>
</evidence>
<dbReference type="Gene3D" id="3.40.50.300">
    <property type="entry name" value="P-loop containing nucleotide triphosphate hydrolases"/>
    <property type="match status" value="2"/>
</dbReference>
<dbReference type="Proteomes" id="UP000236655">
    <property type="component" value="Chromosome"/>
</dbReference>
<dbReference type="PROSITE" id="PS51194">
    <property type="entry name" value="HELICASE_CTER"/>
    <property type="match status" value="1"/>
</dbReference>
<evidence type="ECO:0000256" key="3">
    <source>
        <dbReference type="ARBA" id="ARBA00022741"/>
    </source>
</evidence>
<dbReference type="InterPro" id="IPR011709">
    <property type="entry name" value="DEAD-box_helicase_OB_fold"/>
</dbReference>
<evidence type="ECO:0000256" key="6">
    <source>
        <dbReference type="ARBA" id="ARBA00022840"/>
    </source>
</evidence>
<keyword evidence="3" id="KW-0547">Nucleotide-binding</keyword>
<dbReference type="PANTHER" id="PTHR18934:SF99">
    <property type="entry name" value="ATP-DEPENDENT RNA HELICASE DHX37-RELATED"/>
    <property type="match status" value="1"/>
</dbReference>
<dbReference type="InterPro" id="IPR001650">
    <property type="entry name" value="Helicase_C-like"/>
</dbReference>
<dbReference type="EC" id="3.6.4.13" evidence="2"/>
<dbReference type="SMART" id="SM00490">
    <property type="entry name" value="HELICc"/>
    <property type="match status" value="1"/>
</dbReference>
<dbReference type="InterPro" id="IPR024590">
    <property type="entry name" value="HrpA_C"/>
</dbReference>
<dbReference type="SUPFAM" id="SSF52540">
    <property type="entry name" value="P-loop containing nucleoside triphosphate hydrolases"/>
    <property type="match status" value="1"/>
</dbReference>
<evidence type="ECO:0000256" key="1">
    <source>
        <dbReference type="ARBA" id="ARBA00008792"/>
    </source>
</evidence>
<dbReference type="EMBL" id="CP024847">
    <property type="protein sequence ID" value="AUR51893.1"/>
    <property type="molecule type" value="Genomic_DNA"/>
</dbReference>
<dbReference type="InterPro" id="IPR014001">
    <property type="entry name" value="Helicase_ATP-bd"/>
</dbReference>
<dbReference type="SMART" id="SM00847">
    <property type="entry name" value="HA2"/>
    <property type="match status" value="1"/>
</dbReference>
<dbReference type="OrthoDB" id="9805617at2"/>
<dbReference type="PANTHER" id="PTHR18934">
    <property type="entry name" value="ATP-DEPENDENT RNA HELICASE"/>
    <property type="match status" value="1"/>
</dbReference>
<evidence type="ECO:0000313" key="10">
    <source>
        <dbReference type="Proteomes" id="UP000236655"/>
    </source>
</evidence>
<dbReference type="InterPro" id="IPR011545">
    <property type="entry name" value="DEAD/DEAH_box_helicase_dom"/>
</dbReference>
<keyword evidence="10" id="KW-1185">Reference proteome</keyword>
<dbReference type="Pfam" id="PF00270">
    <property type="entry name" value="DEAD"/>
    <property type="match status" value="1"/>
</dbReference>
<gene>
    <name evidence="9" type="primary">hrpA</name>
    <name evidence="9" type="ORF">CUN60_06140</name>
</gene>
<dbReference type="GO" id="GO:0003723">
    <property type="term" value="F:RNA binding"/>
    <property type="evidence" value="ECO:0007669"/>
    <property type="project" value="TreeGrafter"/>
</dbReference>
<evidence type="ECO:0000313" key="9">
    <source>
        <dbReference type="EMBL" id="AUR51893.1"/>
    </source>
</evidence>
<accession>A0A2I7N5Z1</accession>
<evidence type="ECO:0000259" key="7">
    <source>
        <dbReference type="PROSITE" id="PS51192"/>
    </source>
</evidence>
<dbReference type="InterPro" id="IPR048333">
    <property type="entry name" value="HA2_WH"/>
</dbReference>
<dbReference type="Pfam" id="PF00271">
    <property type="entry name" value="Helicase_C"/>
    <property type="match status" value="1"/>
</dbReference>
<feature type="domain" description="Helicase ATP-binding" evidence="7">
    <location>
        <begin position="76"/>
        <end position="241"/>
    </location>
</feature>
<dbReference type="GO" id="GO:0003724">
    <property type="term" value="F:RNA helicase activity"/>
    <property type="evidence" value="ECO:0007669"/>
    <property type="project" value="UniProtKB-EC"/>
</dbReference>
<name>A0A2I7N5Z1_9NEIS</name>
<dbReference type="InterPro" id="IPR027417">
    <property type="entry name" value="P-loop_NTPase"/>
</dbReference>